<organism evidence="2 3">
    <name type="scientific">Pleomassaria siparia CBS 279.74</name>
    <dbReference type="NCBI Taxonomy" id="1314801"/>
    <lineage>
        <taxon>Eukaryota</taxon>
        <taxon>Fungi</taxon>
        <taxon>Dikarya</taxon>
        <taxon>Ascomycota</taxon>
        <taxon>Pezizomycotina</taxon>
        <taxon>Dothideomycetes</taxon>
        <taxon>Pleosporomycetidae</taxon>
        <taxon>Pleosporales</taxon>
        <taxon>Pleomassariaceae</taxon>
        <taxon>Pleomassaria</taxon>
    </lineage>
</organism>
<evidence type="ECO:0000313" key="3">
    <source>
        <dbReference type="Proteomes" id="UP000799428"/>
    </source>
</evidence>
<keyword evidence="1" id="KW-0812">Transmembrane</keyword>
<keyword evidence="1" id="KW-1133">Transmembrane helix</keyword>
<keyword evidence="3" id="KW-1185">Reference proteome</keyword>
<protein>
    <submittedName>
        <fullName evidence="2">Uncharacterized protein</fullName>
    </submittedName>
</protein>
<evidence type="ECO:0000256" key="1">
    <source>
        <dbReference type="SAM" id="Phobius"/>
    </source>
</evidence>
<dbReference type="Proteomes" id="UP000799428">
    <property type="component" value="Unassembled WGS sequence"/>
</dbReference>
<proteinExistence type="predicted"/>
<sequence length="139" mass="15852">MWIEIKSSLCQCLHPSDQGVKFEVCVYVCVCVCMCVYVCVCVCMCVFVCALFRTGILQPYQASRHRSGATLEATFQRLTIIRHERDYNPEPGAPFLQFSFYPRTCIRSPVCLSPYYTVLPHLCPSFNLIPLPTSRLVPE</sequence>
<accession>A0A6G1K3Z9</accession>
<feature type="transmembrane region" description="Helical" evidence="1">
    <location>
        <begin position="24"/>
        <end position="52"/>
    </location>
</feature>
<reference evidence="2" key="1">
    <citation type="journal article" date="2020" name="Stud. Mycol.">
        <title>101 Dothideomycetes genomes: a test case for predicting lifestyles and emergence of pathogens.</title>
        <authorList>
            <person name="Haridas S."/>
            <person name="Albert R."/>
            <person name="Binder M."/>
            <person name="Bloem J."/>
            <person name="Labutti K."/>
            <person name="Salamov A."/>
            <person name="Andreopoulos B."/>
            <person name="Baker S."/>
            <person name="Barry K."/>
            <person name="Bills G."/>
            <person name="Bluhm B."/>
            <person name="Cannon C."/>
            <person name="Castanera R."/>
            <person name="Culley D."/>
            <person name="Daum C."/>
            <person name="Ezra D."/>
            <person name="Gonzalez J."/>
            <person name="Henrissat B."/>
            <person name="Kuo A."/>
            <person name="Liang C."/>
            <person name="Lipzen A."/>
            <person name="Lutzoni F."/>
            <person name="Magnuson J."/>
            <person name="Mondo S."/>
            <person name="Nolan M."/>
            <person name="Ohm R."/>
            <person name="Pangilinan J."/>
            <person name="Park H.-J."/>
            <person name="Ramirez L."/>
            <person name="Alfaro M."/>
            <person name="Sun H."/>
            <person name="Tritt A."/>
            <person name="Yoshinaga Y."/>
            <person name="Zwiers L.-H."/>
            <person name="Turgeon B."/>
            <person name="Goodwin S."/>
            <person name="Spatafora J."/>
            <person name="Crous P."/>
            <person name="Grigoriev I."/>
        </authorList>
    </citation>
    <scope>NUCLEOTIDE SEQUENCE</scope>
    <source>
        <strain evidence="2">CBS 279.74</strain>
    </source>
</reference>
<dbReference type="AlphaFoldDB" id="A0A6G1K3Z9"/>
<keyword evidence="1" id="KW-0472">Membrane</keyword>
<evidence type="ECO:0000313" key="2">
    <source>
        <dbReference type="EMBL" id="KAF2707528.1"/>
    </source>
</evidence>
<dbReference type="EMBL" id="MU005773">
    <property type="protein sequence ID" value="KAF2707528.1"/>
    <property type="molecule type" value="Genomic_DNA"/>
</dbReference>
<gene>
    <name evidence="2" type="ORF">K504DRAFT_37849</name>
</gene>
<name>A0A6G1K3Z9_9PLEO</name>